<dbReference type="Proteomes" id="UP000077829">
    <property type="component" value="Chromosome"/>
</dbReference>
<name>A0A172Z274_9PSED</name>
<sequence>MSIARSDIHPAISLLATITYATSVHEARRNEARTQELIFELQLGETISKLDADNLRVLFRGALEKRLWEISSE</sequence>
<gene>
    <name evidence="1" type="ORF">A7J50_2903</name>
</gene>
<evidence type="ECO:0000313" key="1">
    <source>
        <dbReference type="EMBL" id="ANF86296.1"/>
    </source>
</evidence>
<dbReference type="PATRIC" id="fig|219572.3.peg.2980"/>
<dbReference type="KEGG" id="panr:A7J50_2903"/>
<accession>A0A172Z274</accession>
<organism evidence="1 2">
    <name type="scientific">Pseudomonas antarctica</name>
    <dbReference type="NCBI Taxonomy" id="219572"/>
    <lineage>
        <taxon>Bacteria</taxon>
        <taxon>Pseudomonadati</taxon>
        <taxon>Pseudomonadota</taxon>
        <taxon>Gammaproteobacteria</taxon>
        <taxon>Pseudomonadales</taxon>
        <taxon>Pseudomonadaceae</taxon>
        <taxon>Pseudomonas</taxon>
    </lineage>
</organism>
<protein>
    <submittedName>
        <fullName evidence="1">Uncharacterized protein</fullName>
    </submittedName>
</protein>
<reference evidence="1 2" key="1">
    <citation type="submission" date="2016-05" db="EMBL/GenBank/DDBJ databases">
        <title>Complete genome sequence of Pseudomonas antarctica PAMC 27494.</title>
        <authorList>
            <person name="Lee J."/>
        </authorList>
    </citation>
    <scope>NUCLEOTIDE SEQUENCE [LARGE SCALE GENOMIC DNA]</scope>
    <source>
        <strain evidence="1 2">PAMC 27494</strain>
    </source>
</reference>
<evidence type="ECO:0000313" key="2">
    <source>
        <dbReference type="Proteomes" id="UP000077829"/>
    </source>
</evidence>
<proteinExistence type="predicted"/>
<dbReference type="EMBL" id="CP015600">
    <property type="protein sequence ID" value="ANF86296.1"/>
    <property type="molecule type" value="Genomic_DNA"/>
</dbReference>
<dbReference type="AlphaFoldDB" id="A0A172Z274"/>